<comment type="caution">
    <text evidence="2">The sequence shown here is derived from an EMBL/GenBank/DDBJ whole genome shotgun (WGS) entry which is preliminary data.</text>
</comment>
<proteinExistence type="predicted"/>
<feature type="transmembrane region" description="Helical" evidence="1">
    <location>
        <begin position="21"/>
        <end position="44"/>
    </location>
</feature>
<dbReference type="Pfam" id="PF06182">
    <property type="entry name" value="ABC2_membrane_6"/>
    <property type="match status" value="1"/>
</dbReference>
<name>A0A559KA33_9BACL</name>
<feature type="transmembrane region" description="Helical" evidence="1">
    <location>
        <begin position="234"/>
        <end position="253"/>
    </location>
</feature>
<feature type="transmembrane region" description="Helical" evidence="1">
    <location>
        <begin position="144"/>
        <end position="172"/>
    </location>
</feature>
<feature type="transmembrane region" description="Helical" evidence="1">
    <location>
        <begin position="116"/>
        <end position="138"/>
    </location>
</feature>
<protein>
    <submittedName>
        <fullName evidence="2">ABC transporter permease</fullName>
    </submittedName>
</protein>
<gene>
    <name evidence="2" type="ORF">FPZ49_16070</name>
</gene>
<dbReference type="OrthoDB" id="9783401at2"/>
<keyword evidence="3" id="KW-1185">Reference proteome</keyword>
<keyword evidence="1" id="KW-1133">Transmembrane helix</keyword>
<dbReference type="AlphaFoldDB" id="A0A559KA33"/>
<feature type="transmembrane region" description="Helical" evidence="1">
    <location>
        <begin position="184"/>
        <end position="203"/>
    </location>
</feature>
<organism evidence="2 3">
    <name type="scientific">Paenibacillus cremeus</name>
    <dbReference type="NCBI Taxonomy" id="2163881"/>
    <lineage>
        <taxon>Bacteria</taxon>
        <taxon>Bacillati</taxon>
        <taxon>Bacillota</taxon>
        <taxon>Bacilli</taxon>
        <taxon>Bacillales</taxon>
        <taxon>Paenibacillaceae</taxon>
        <taxon>Paenibacillus</taxon>
    </lineage>
</organism>
<sequence>MRTKVLKYTAVGRISLRSHLAYVYDFLIRSIFLVIIMYIFIQLWQTTYQGEGKAMIEGYTFRQIIWYILFAEALTMAFPSLTTRVEEEVKSGDVGYKLTKPFSYIGYHYVAYISEVYVRLCVNLAVGCMLGIAVFGLPDFGWGWAGFAVMSLGAVTVNFLLNMILALCAFWVEETRGLEFVYHKLLFTIGGMLMPLELFPEALQQVCRWLPFQAVLYFPAKTAVRWEAVQLGDLLAVQWGWAVGLVLIVAWIYRLGVRKLNVNGG</sequence>
<evidence type="ECO:0000256" key="1">
    <source>
        <dbReference type="SAM" id="Phobius"/>
    </source>
</evidence>
<keyword evidence="1" id="KW-0472">Membrane</keyword>
<dbReference type="RefSeq" id="WP_144848432.1">
    <property type="nucleotide sequence ID" value="NZ_VNJI01000018.1"/>
</dbReference>
<evidence type="ECO:0000313" key="2">
    <source>
        <dbReference type="EMBL" id="TVY08997.1"/>
    </source>
</evidence>
<reference evidence="2 3" key="1">
    <citation type="submission" date="2019-07" db="EMBL/GenBank/DDBJ databases">
        <authorList>
            <person name="Kim J."/>
        </authorList>
    </citation>
    <scope>NUCLEOTIDE SEQUENCE [LARGE SCALE GENOMIC DNA]</scope>
    <source>
        <strain evidence="2 3">JC52</strain>
    </source>
</reference>
<dbReference type="PANTHER" id="PTHR36832:SF1">
    <property type="entry name" value="SLR1174 PROTEIN"/>
    <property type="match status" value="1"/>
</dbReference>
<feature type="transmembrane region" description="Helical" evidence="1">
    <location>
        <begin position="64"/>
        <end position="81"/>
    </location>
</feature>
<dbReference type="EMBL" id="VNJI01000018">
    <property type="protein sequence ID" value="TVY08997.1"/>
    <property type="molecule type" value="Genomic_DNA"/>
</dbReference>
<dbReference type="Proteomes" id="UP000317036">
    <property type="component" value="Unassembled WGS sequence"/>
</dbReference>
<evidence type="ECO:0000313" key="3">
    <source>
        <dbReference type="Proteomes" id="UP000317036"/>
    </source>
</evidence>
<dbReference type="InterPro" id="IPR010390">
    <property type="entry name" value="ABC-2_transporter-like"/>
</dbReference>
<accession>A0A559KA33</accession>
<keyword evidence="1" id="KW-0812">Transmembrane</keyword>
<dbReference type="PANTHER" id="PTHR36832">
    <property type="entry name" value="SLR1174 PROTEIN-RELATED"/>
    <property type="match status" value="1"/>
</dbReference>